<dbReference type="AlphaFoldDB" id="A0A2D4M9P1"/>
<reference evidence="2" key="2">
    <citation type="submission" date="2017-11" db="EMBL/GenBank/DDBJ databases">
        <title>Coralsnake Venomics: Analyses of Venom Gland Transcriptomes and Proteomes of Six Brazilian Taxa.</title>
        <authorList>
            <person name="Aird S.D."/>
            <person name="Jorge da Silva N."/>
            <person name="Qiu L."/>
            <person name="Villar-Briones A."/>
            <person name="Aparecida-Saddi V."/>
            <person name="Campos-Telles M.P."/>
            <person name="Grau M."/>
            <person name="Mikheyev A.S."/>
        </authorList>
    </citation>
    <scope>NUCLEOTIDE SEQUENCE</scope>
    <source>
        <tissue evidence="2">Venom_gland</tissue>
    </source>
</reference>
<feature type="region of interest" description="Disordered" evidence="1">
    <location>
        <begin position="41"/>
        <end position="65"/>
    </location>
</feature>
<feature type="compositionally biased region" description="Basic and acidic residues" evidence="1">
    <location>
        <begin position="41"/>
        <end position="51"/>
    </location>
</feature>
<dbReference type="EMBL" id="IACM01073253">
    <property type="protein sequence ID" value="LAB30070.1"/>
    <property type="molecule type" value="Transcribed_RNA"/>
</dbReference>
<evidence type="ECO:0000313" key="2">
    <source>
        <dbReference type="EMBL" id="LAB30070.1"/>
    </source>
</evidence>
<accession>A0A2D4M9P1</accession>
<name>A0A2D4M9P1_9SAUR</name>
<sequence length="106" mass="11781">MFADQTNSLLSAGCKSTPGWRQGRNLVGIIIVRKAGVKGLKEDQKLHRTPADGEESNDDGHHTRDLGSQSFREFCQLLYQVMVIRWRHGGVSHLVKHSTIAAEDGQ</sequence>
<reference evidence="2" key="1">
    <citation type="submission" date="2017-07" db="EMBL/GenBank/DDBJ databases">
        <authorList>
            <person name="Mikheyev A."/>
            <person name="Grau M."/>
        </authorList>
    </citation>
    <scope>NUCLEOTIDE SEQUENCE</scope>
    <source>
        <tissue evidence="2">Venom_gland</tissue>
    </source>
</reference>
<organism evidence="2">
    <name type="scientific">Micrurus spixii</name>
    <name type="common">Amazon coral snake</name>
    <dbReference type="NCBI Taxonomy" id="129469"/>
    <lineage>
        <taxon>Eukaryota</taxon>
        <taxon>Metazoa</taxon>
        <taxon>Chordata</taxon>
        <taxon>Craniata</taxon>
        <taxon>Vertebrata</taxon>
        <taxon>Euteleostomi</taxon>
        <taxon>Lepidosauria</taxon>
        <taxon>Squamata</taxon>
        <taxon>Bifurcata</taxon>
        <taxon>Unidentata</taxon>
        <taxon>Episquamata</taxon>
        <taxon>Toxicofera</taxon>
        <taxon>Serpentes</taxon>
        <taxon>Colubroidea</taxon>
        <taxon>Elapidae</taxon>
        <taxon>Elapinae</taxon>
        <taxon>Micrurus</taxon>
    </lineage>
</organism>
<protein>
    <submittedName>
        <fullName evidence="2">Uncharacterized protein</fullName>
    </submittedName>
</protein>
<proteinExistence type="predicted"/>
<evidence type="ECO:0000256" key="1">
    <source>
        <dbReference type="SAM" id="MobiDB-lite"/>
    </source>
</evidence>